<dbReference type="InterPro" id="IPR036621">
    <property type="entry name" value="Anticodon-bd_dom_sf"/>
</dbReference>
<sequence>MLKLNALVAPIKIGVFPLINDKKLIKIAKEVDRNLRDAGIATYYDEGGT</sequence>
<organism evidence="1">
    <name type="scientific">marine sediment metagenome</name>
    <dbReference type="NCBI Taxonomy" id="412755"/>
    <lineage>
        <taxon>unclassified sequences</taxon>
        <taxon>metagenomes</taxon>
        <taxon>ecological metagenomes</taxon>
    </lineage>
</organism>
<protein>
    <submittedName>
        <fullName evidence="1">Uncharacterized protein</fullName>
    </submittedName>
</protein>
<name>X0Z8V7_9ZZZZ</name>
<gene>
    <name evidence="1" type="ORF">S01H4_20586</name>
</gene>
<reference evidence="1" key="1">
    <citation type="journal article" date="2014" name="Front. Microbiol.">
        <title>High frequency of phylogenetically diverse reductive dehalogenase-homologous genes in deep subseafloor sedimentary metagenomes.</title>
        <authorList>
            <person name="Kawai M."/>
            <person name="Futagami T."/>
            <person name="Toyoda A."/>
            <person name="Takaki Y."/>
            <person name="Nishi S."/>
            <person name="Hori S."/>
            <person name="Arai W."/>
            <person name="Tsubouchi T."/>
            <person name="Morono Y."/>
            <person name="Uchiyama I."/>
            <person name="Ito T."/>
            <person name="Fujiyama A."/>
            <person name="Inagaki F."/>
            <person name="Takami H."/>
        </authorList>
    </citation>
    <scope>NUCLEOTIDE SEQUENCE</scope>
    <source>
        <strain evidence="1">Expedition CK06-06</strain>
    </source>
</reference>
<dbReference type="EMBL" id="BART01009264">
    <property type="protein sequence ID" value="GAG65629.1"/>
    <property type="molecule type" value="Genomic_DNA"/>
</dbReference>
<accession>X0Z8V7</accession>
<evidence type="ECO:0000313" key="1">
    <source>
        <dbReference type="EMBL" id="GAG65629.1"/>
    </source>
</evidence>
<feature type="non-terminal residue" evidence="1">
    <location>
        <position position="49"/>
    </location>
</feature>
<proteinExistence type="predicted"/>
<dbReference type="SUPFAM" id="SSF52954">
    <property type="entry name" value="Class II aaRS ABD-related"/>
    <property type="match status" value="1"/>
</dbReference>
<comment type="caution">
    <text evidence="1">The sequence shown here is derived from an EMBL/GenBank/DDBJ whole genome shotgun (WGS) entry which is preliminary data.</text>
</comment>
<dbReference type="AlphaFoldDB" id="X0Z8V7"/>
<dbReference type="Gene3D" id="3.40.50.800">
    <property type="entry name" value="Anticodon-binding domain"/>
    <property type="match status" value="1"/>
</dbReference>